<dbReference type="Pfam" id="PF00005">
    <property type="entry name" value="ABC_tran"/>
    <property type="match status" value="1"/>
</dbReference>
<evidence type="ECO:0000256" key="1">
    <source>
        <dbReference type="ARBA" id="ARBA00022448"/>
    </source>
</evidence>
<dbReference type="PANTHER" id="PTHR42781:SF4">
    <property type="entry name" value="SPERMIDINE_PUTRESCINE IMPORT ATP-BINDING PROTEIN POTA"/>
    <property type="match status" value="1"/>
</dbReference>
<sequence length="328" mass="37318">MRFSMEGESLGILGASGCGKSMTLKAVAGIVTPDRGKIRTEKAVFYDGAARINMAPQKRKVGYLFQNYALFPNMTVEDNIAAGIREKKAEKYKKVKTLLEQFQLNGLEKQYPHKLSGGQQQRVALARILASEPDILLLDEPFSAMDSYLKEELQLELKEQLKHFHGCTIIVSHDRDEIYKLCDRTMIMDNGVNLICEETKELFDQPRHMLAARLTGCKNISRAERRGNNTVYAADWGIELKVHCEIPQKLAYIGIRAHDFLPASPSKSQENLIRVLPGEKTQAPFEWILLFQNADNPQGSMWIKRERGDRQIPEFVQVKPEKILLLEE</sequence>
<dbReference type="InterPro" id="IPR050093">
    <property type="entry name" value="ABC_SmlMolc_Importer"/>
</dbReference>
<dbReference type="PROSITE" id="PS50893">
    <property type="entry name" value="ABC_TRANSPORTER_2"/>
    <property type="match status" value="1"/>
</dbReference>
<dbReference type="GO" id="GO:0005524">
    <property type="term" value="F:ATP binding"/>
    <property type="evidence" value="ECO:0007669"/>
    <property type="project" value="UniProtKB-KW"/>
</dbReference>
<evidence type="ECO:0000259" key="4">
    <source>
        <dbReference type="PROSITE" id="PS50893"/>
    </source>
</evidence>
<organism evidence="5 6">
    <name type="scientific">Mediterraneibacter hominis</name>
    <dbReference type="NCBI Taxonomy" id="2763054"/>
    <lineage>
        <taxon>Bacteria</taxon>
        <taxon>Bacillati</taxon>
        <taxon>Bacillota</taxon>
        <taxon>Clostridia</taxon>
        <taxon>Lachnospirales</taxon>
        <taxon>Lachnospiraceae</taxon>
        <taxon>Mediterraneibacter</taxon>
    </lineage>
</organism>
<dbReference type="AlphaFoldDB" id="A0A923LHS4"/>
<accession>A0A923LHS4</accession>
<dbReference type="SMART" id="SM00382">
    <property type="entry name" value="AAA"/>
    <property type="match status" value="1"/>
</dbReference>
<dbReference type="InterPro" id="IPR003593">
    <property type="entry name" value="AAA+_ATPase"/>
</dbReference>
<protein>
    <submittedName>
        <fullName evidence="5">ATP-binding cassette domain-containing protein</fullName>
    </submittedName>
</protein>
<dbReference type="PANTHER" id="PTHR42781">
    <property type="entry name" value="SPERMIDINE/PUTRESCINE IMPORT ATP-BINDING PROTEIN POTA"/>
    <property type="match status" value="1"/>
</dbReference>
<keyword evidence="3 5" id="KW-0067">ATP-binding</keyword>
<evidence type="ECO:0000256" key="3">
    <source>
        <dbReference type="ARBA" id="ARBA00022840"/>
    </source>
</evidence>
<proteinExistence type="predicted"/>
<dbReference type="EMBL" id="JACOPF010000001">
    <property type="protein sequence ID" value="MBC5688519.1"/>
    <property type="molecule type" value="Genomic_DNA"/>
</dbReference>
<dbReference type="Proteomes" id="UP000652477">
    <property type="component" value="Unassembled WGS sequence"/>
</dbReference>
<keyword evidence="2" id="KW-0547">Nucleotide-binding</keyword>
<gene>
    <name evidence="5" type="ORF">H8S37_06185</name>
</gene>
<dbReference type="GO" id="GO:0016887">
    <property type="term" value="F:ATP hydrolysis activity"/>
    <property type="evidence" value="ECO:0007669"/>
    <property type="project" value="InterPro"/>
</dbReference>
<dbReference type="Gene3D" id="3.40.50.300">
    <property type="entry name" value="P-loop containing nucleotide triphosphate hydrolases"/>
    <property type="match status" value="1"/>
</dbReference>
<dbReference type="InterPro" id="IPR003439">
    <property type="entry name" value="ABC_transporter-like_ATP-bd"/>
</dbReference>
<dbReference type="SUPFAM" id="SSF52540">
    <property type="entry name" value="P-loop containing nucleoside triphosphate hydrolases"/>
    <property type="match status" value="1"/>
</dbReference>
<evidence type="ECO:0000256" key="2">
    <source>
        <dbReference type="ARBA" id="ARBA00022741"/>
    </source>
</evidence>
<keyword evidence="1" id="KW-0813">Transport</keyword>
<dbReference type="PROSITE" id="PS00211">
    <property type="entry name" value="ABC_TRANSPORTER_1"/>
    <property type="match status" value="1"/>
</dbReference>
<keyword evidence="6" id="KW-1185">Reference proteome</keyword>
<evidence type="ECO:0000313" key="6">
    <source>
        <dbReference type="Proteomes" id="UP000652477"/>
    </source>
</evidence>
<feature type="domain" description="ABC transporter" evidence="4">
    <location>
        <begin position="1"/>
        <end position="215"/>
    </location>
</feature>
<comment type="caution">
    <text evidence="5">The sequence shown here is derived from an EMBL/GenBank/DDBJ whole genome shotgun (WGS) entry which is preliminary data.</text>
</comment>
<evidence type="ECO:0000313" key="5">
    <source>
        <dbReference type="EMBL" id="MBC5688519.1"/>
    </source>
</evidence>
<reference evidence="5" key="1">
    <citation type="submission" date="2020-08" db="EMBL/GenBank/DDBJ databases">
        <title>Genome public.</title>
        <authorList>
            <person name="Liu C."/>
            <person name="Sun Q."/>
        </authorList>
    </citation>
    <scope>NUCLEOTIDE SEQUENCE</scope>
    <source>
        <strain evidence="5">NSJ-55</strain>
    </source>
</reference>
<dbReference type="InterPro" id="IPR017871">
    <property type="entry name" value="ABC_transporter-like_CS"/>
</dbReference>
<name>A0A923LHS4_9FIRM</name>
<dbReference type="InterPro" id="IPR027417">
    <property type="entry name" value="P-loop_NTPase"/>
</dbReference>